<protein>
    <submittedName>
        <fullName evidence="1">Uncharacterized protein</fullName>
    </submittedName>
</protein>
<organism evidence="1 2">
    <name type="scientific">Solanum commersonii</name>
    <name type="common">Commerson's wild potato</name>
    <name type="synonym">Commerson's nightshade</name>
    <dbReference type="NCBI Taxonomy" id="4109"/>
    <lineage>
        <taxon>Eukaryota</taxon>
        <taxon>Viridiplantae</taxon>
        <taxon>Streptophyta</taxon>
        <taxon>Embryophyta</taxon>
        <taxon>Tracheophyta</taxon>
        <taxon>Spermatophyta</taxon>
        <taxon>Magnoliopsida</taxon>
        <taxon>eudicotyledons</taxon>
        <taxon>Gunneridae</taxon>
        <taxon>Pentapetalae</taxon>
        <taxon>asterids</taxon>
        <taxon>lamiids</taxon>
        <taxon>Solanales</taxon>
        <taxon>Solanaceae</taxon>
        <taxon>Solanoideae</taxon>
        <taxon>Solaneae</taxon>
        <taxon>Solanum</taxon>
    </lineage>
</organism>
<dbReference type="AlphaFoldDB" id="A0A9J5Y628"/>
<reference evidence="1 2" key="1">
    <citation type="submission" date="2020-09" db="EMBL/GenBank/DDBJ databases">
        <title>De no assembly of potato wild relative species, Solanum commersonii.</title>
        <authorList>
            <person name="Cho K."/>
        </authorList>
    </citation>
    <scope>NUCLEOTIDE SEQUENCE [LARGE SCALE GENOMIC DNA]</scope>
    <source>
        <strain evidence="1">LZ3.2</strain>
        <tissue evidence="1">Leaf</tissue>
    </source>
</reference>
<proteinExistence type="predicted"/>
<accession>A0A9J5Y628</accession>
<sequence>MRLYGKGAGRFAQDVSCASRKKKSMIIYSFTERNFEPVEHELACLEDESCGNEDVEMDRAY</sequence>
<dbReference type="EMBL" id="JACXVP010000007">
    <property type="protein sequence ID" value="KAG5595064.1"/>
    <property type="molecule type" value="Genomic_DNA"/>
</dbReference>
<name>A0A9J5Y628_SOLCO</name>
<comment type="caution">
    <text evidence="1">The sequence shown here is derived from an EMBL/GenBank/DDBJ whole genome shotgun (WGS) entry which is preliminary data.</text>
</comment>
<keyword evidence="2" id="KW-1185">Reference proteome</keyword>
<dbReference type="Proteomes" id="UP000824120">
    <property type="component" value="Chromosome 7"/>
</dbReference>
<evidence type="ECO:0000313" key="2">
    <source>
        <dbReference type="Proteomes" id="UP000824120"/>
    </source>
</evidence>
<evidence type="ECO:0000313" key="1">
    <source>
        <dbReference type="EMBL" id="KAG5595064.1"/>
    </source>
</evidence>
<gene>
    <name evidence="1" type="ORF">H5410_036296</name>
</gene>